<dbReference type="GO" id="GO:0000049">
    <property type="term" value="F:tRNA binding"/>
    <property type="evidence" value="ECO:0007669"/>
    <property type="project" value="InterPro"/>
</dbReference>
<organism evidence="4 5">
    <name type="scientific">Ramalina farinacea</name>
    <dbReference type="NCBI Taxonomy" id="258253"/>
    <lineage>
        <taxon>Eukaryota</taxon>
        <taxon>Fungi</taxon>
        <taxon>Dikarya</taxon>
        <taxon>Ascomycota</taxon>
        <taxon>Pezizomycotina</taxon>
        <taxon>Lecanoromycetes</taxon>
        <taxon>OSLEUM clade</taxon>
        <taxon>Lecanoromycetidae</taxon>
        <taxon>Lecanorales</taxon>
        <taxon>Lecanorineae</taxon>
        <taxon>Ramalinaceae</taxon>
        <taxon>Ramalina</taxon>
    </lineage>
</organism>
<dbReference type="EMBL" id="JAPUFD010000009">
    <property type="protein sequence ID" value="MDI1489336.1"/>
    <property type="molecule type" value="Genomic_DNA"/>
</dbReference>
<comment type="similarity">
    <text evidence="3">Belongs to the CTU2/NCS2 family.</text>
</comment>
<dbReference type="AlphaFoldDB" id="A0AA43QMS6"/>
<dbReference type="GO" id="GO:0016783">
    <property type="term" value="F:sulfurtransferase activity"/>
    <property type="evidence" value="ECO:0007669"/>
    <property type="project" value="TreeGrafter"/>
</dbReference>
<dbReference type="GO" id="GO:0016779">
    <property type="term" value="F:nucleotidyltransferase activity"/>
    <property type="evidence" value="ECO:0007669"/>
    <property type="project" value="UniProtKB-UniRule"/>
</dbReference>
<evidence type="ECO:0000256" key="1">
    <source>
        <dbReference type="ARBA" id="ARBA00022490"/>
    </source>
</evidence>
<dbReference type="GO" id="GO:0002143">
    <property type="term" value="P:tRNA wobble position uridine thiolation"/>
    <property type="evidence" value="ECO:0007669"/>
    <property type="project" value="TreeGrafter"/>
</dbReference>
<evidence type="ECO:0000313" key="4">
    <source>
        <dbReference type="EMBL" id="MDI1489336.1"/>
    </source>
</evidence>
<evidence type="ECO:0000313" key="5">
    <source>
        <dbReference type="Proteomes" id="UP001161017"/>
    </source>
</evidence>
<protein>
    <recommendedName>
        <fullName evidence="3">Cytoplasmic tRNA 2-thiolation protein 2</fullName>
    </recommendedName>
</protein>
<comment type="function">
    <text evidence="3">Plays a central role in 2-thiolation of mcm(5)S(2)U at tRNA wobble positions of tRNA(Lys), tRNA(Glu) and tRNA(Gln). May act by forming a heterodimer with NCS6 that ligates sulfur from thiocarboxylated URM1 onto the uridine of tRNAs at wobble position. Prior mcm(5) tRNA modification by the elongator complex is required for 2-thiolation. May also be involved in protein urmylation.</text>
</comment>
<comment type="subcellular location">
    <subcellularLocation>
        <location evidence="3">Cytoplasm</location>
    </subcellularLocation>
</comment>
<dbReference type="InterPro" id="IPR014729">
    <property type="entry name" value="Rossmann-like_a/b/a_fold"/>
</dbReference>
<comment type="caution">
    <text evidence="4">The sequence shown here is derived from an EMBL/GenBank/DDBJ whole genome shotgun (WGS) entry which is preliminary data.</text>
</comment>
<dbReference type="SUPFAM" id="SSF52402">
    <property type="entry name" value="Adenine nucleotide alpha hydrolases-like"/>
    <property type="match status" value="1"/>
</dbReference>
<keyword evidence="2 3" id="KW-0819">tRNA processing</keyword>
<comment type="pathway">
    <text evidence="3">tRNA modification; 5-methoxycarbonylmethyl-2-thiouridine-tRNA biosynthesis.</text>
</comment>
<keyword evidence="1 3" id="KW-0963">Cytoplasm</keyword>
<reference evidence="4" key="1">
    <citation type="journal article" date="2023" name="Genome Biol. Evol.">
        <title>First Whole Genome Sequence and Flow Cytometry Genome Size Data for the Lichen-Forming Fungus Ramalina farinacea (Ascomycota).</title>
        <authorList>
            <person name="Llewellyn T."/>
            <person name="Mian S."/>
            <person name="Hill R."/>
            <person name="Leitch I.J."/>
            <person name="Gaya E."/>
        </authorList>
    </citation>
    <scope>NUCLEOTIDE SEQUENCE</scope>
    <source>
        <strain evidence="4">LIQ254RAFAR</strain>
    </source>
</reference>
<evidence type="ECO:0000256" key="2">
    <source>
        <dbReference type="ARBA" id="ARBA00022694"/>
    </source>
</evidence>
<dbReference type="GO" id="GO:0005829">
    <property type="term" value="C:cytosol"/>
    <property type="evidence" value="ECO:0007669"/>
    <property type="project" value="TreeGrafter"/>
</dbReference>
<dbReference type="Pfam" id="PF10288">
    <property type="entry name" value="CTU2"/>
    <property type="match status" value="1"/>
</dbReference>
<proteinExistence type="inferred from homology"/>
<dbReference type="PANTHER" id="PTHR20882:SF14">
    <property type="entry name" value="CYTOPLASMIC TRNA 2-THIOLATION PROTEIN 2"/>
    <property type="match status" value="1"/>
</dbReference>
<dbReference type="PANTHER" id="PTHR20882">
    <property type="entry name" value="CYTOPLASMIC TRNA 2-THIOLATION PROTEIN 2"/>
    <property type="match status" value="1"/>
</dbReference>
<keyword evidence="5" id="KW-1185">Reference proteome</keyword>
<name>A0AA43QMS6_9LECA</name>
<dbReference type="Gene3D" id="3.40.50.620">
    <property type="entry name" value="HUPs"/>
    <property type="match status" value="1"/>
</dbReference>
<dbReference type="Proteomes" id="UP001161017">
    <property type="component" value="Unassembled WGS sequence"/>
</dbReference>
<dbReference type="GO" id="GO:0032447">
    <property type="term" value="P:protein urmylation"/>
    <property type="evidence" value="ECO:0007669"/>
    <property type="project" value="UniProtKB-UniRule"/>
</dbReference>
<evidence type="ECO:0000256" key="3">
    <source>
        <dbReference type="HAMAP-Rule" id="MF_03054"/>
    </source>
</evidence>
<accession>A0AA43QMS6</accession>
<sequence length="364" mass="40246">MPKAAQISEQASTGKCARCHNERLTFAIRAEKLCKECFVKYVHTKVIKRLESNKIRGGFNEPVRHILLALSLGISSVSLLHLLDTQLKERSQQGRHPGFVIHLLFIDESCISGLTSSQKQIQTVKSAFSAHELDVIPLQDCFRYGIQIDQYSRREGQSEDRATDALQRLETCLNSVSSATSKADLIHITRGRLIAAFAKQKGCTHVVYGDTTTRLAERTLEETAKGRGGHLPWLVADNVALYGVERSYPLRDLLRKELLIYASIMEPPLTLFTLDDAEPGHAASSKGNSIDLMMGQYFASVEESYPSIVANVVKTTAKLNPFISAQDAPTCDLCLLPITSKALDENGSNLCHGCSQTLNLDRRS</sequence>
<dbReference type="HAMAP" id="MF_03054">
    <property type="entry name" value="CTU2"/>
    <property type="match status" value="1"/>
</dbReference>
<dbReference type="InterPro" id="IPR019407">
    <property type="entry name" value="CTU2"/>
</dbReference>
<gene>
    <name evidence="3 4" type="primary">CTU2</name>
    <name evidence="3" type="synonym">NCS2</name>
    <name evidence="4" type="ORF">OHK93_008614</name>
</gene>